<dbReference type="Gene3D" id="3.30.420.10">
    <property type="entry name" value="Ribonuclease H-like superfamily/Ribonuclease H"/>
    <property type="match status" value="1"/>
</dbReference>
<gene>
    <name evidence="2" type="ORF">HMPREF1860_01548</name>
</gene>
<dbReference type="SUPFAM" id="SSF53098">
    <property type="entry name" value="Ribonuclease H-like"/>
    <property type="match status" value="1"/>
</dbReference>
<name>A0A134B9R7_9BACT</name>
<sequence>MIRKLEKGKDAKGVSQAVYLMLLPYKHNVKTITTDNGPEFADHKWLEKALDMKIYFAHPYCSWEKGLIEVY</sequence>
<organism evidence="2">
    <name type="scientific">Prevotella amnii</name>
    <dbReference type="NCBI Taxonomy" id="419005"/>
    <lineage>
        <taxon>Bacteria</taxon>
        <taxon>Pseudomonadati</taxon>
        <taxon>Bacteroidota</taxon>
        <taxon>Bacteroidia</taxon>
        <taxon>Bacteroidales</taxon>
        <taxon>Prevotellaceae</taxon>
        <taxon>Prevotella</taxon>
    </lineage>
</organism>
<comment type="caution">
    <text evidence="2">The sequence shown here is derived from an EMBL/GenBank/DDBJ whole genome shotgun (WGS) entry which is preliminary data.</text>
</comment>
<protein>
    <recommendedName>
        <fullName evidence="1">Integrase catalytic domain-containing protein</fullName>
    </recommendedName>
</protein>
<dbReference type="InterPro" id="IPR051917">
    <property type="entry name" value="Transposase-Integrase"/>
</dbReference>
<evidence type="ECO:0000313" key="2">
    <source>
        <dbReference type="EMBL" id="KXB76620.1"/>
    </source>
</evidence>
<dbReference type="InterPro" id="IPR001584">
    <property type="entry name" value="Integrase_cat-core"/>
</dbReference>
<dbReference type="STRING" id="419005.HMPREF1860_01548"/>
<dbReference type="PANTHER" id="PTHR10948">
    <property type="entry name" value="TRANSPOSASE"/>
    <property type="match status" value="1"/>
</dbReference>
<dbReference type="GO" id="GO:0032196">
    <property type="term" value="P:transposition"/>
    <property type="evidence" value="ECO:0007669"/>
    <property type="project" value="TreeGrafter"/>
</dbReference>
<dbReference type="GO" id="GO:0005829">
    <property type="term" value="C:cytosol"/>
    <property type="evidence" value="ECO:0007669"/>
    <property type="project" value="TreeGrafter"/>
</dbReference>
<dbReference type="PATRIC" id="fig|419005.5.peg.1548"/>
<dbReference type="GO" id="GO:0015074">
    <property type="term" value="P:DNA integration"/>
    <property type="evidence" value="ECO:0007669"/>
    <property type="project" value="InterPro"/>
</dbReference>
<dbReference type="GO" id="GO:0004803">
    <property type="term" value="F:transposase activity"/>
    <property type="evidence" value="ECO:0007669"/>
    <property type="project" value="TreeGrafter"/>
</dbReference>
<dbReference type="PROSITE" id="PS50994">
    <property type="entry name" value="INTEGRASE"/>
    <property type="match status" value="1"/>
</dbReference>
<dbReference type="GO" id="GO:0003676">
    <property type="term" value="F:nucleic acid binding"/>
    <property type="evidence" value="ECO:0007669"/>
    <property type="project" value="InterPro"/>
</dbReference>
<proteinExistence type="predicted"/>
<dbReference type="Proteomes" id="UP000070531">
    <property type="component" value="Unassembled WGS sequence"/>
</dbReference>
<dbReference type="InterPro" id="IPR012337">
    <property type="entry name" value="RNaseH-like_sf"/>
</dbReference>
<dbReference type="InterPro" id="IPR036397">
    <property type="entry name" value="RNaseH_sf"/>
</dbReference>
<evidence type="ECO:0000259" key="1">
    <source>
        <dbReference type="PROSITE" id="PS50994"/>
    </source>
</evidence>
<feature type="domain" description="Integrase catalytic" evidence="1">
    <location>
        <begin position="1"/>
        <end position="71"/>
    </location>
</feature>
<dbReference type="EMBL" id="LSDL01000087">
    <property type="protein sequence ID" value="KXB76620.1"/>
    <property type="molecule type" value="Genomic_DNA"/>
</dbReference>
<accession>A0A134B9R7</accession>
<dbReference type="AlphaFoldDB" id="A0A134B9R7"/>
<evidence type="ECO:0000313" key="3">
    <source>
        <dbReference type="Proteomes" id="UP000070531"/>
    </source>
</evidence>
<reference evidence="2 3" key="1">
    <citation type="submission" date="2016-01" db="EMBL/GenBank/DDBJ databases">
        <authorList>
            <person name="Oliw E.H."/>
        </authorList>
    </citation>
    <scope>NUCLEOTIDE SEQUENCE [LARGE SCALE GENOMIC DNA]</scope>
    <source>
        <strain evidence="2 3">DNF00307</strain>
    </source>
</reference>
<dbReference type="PANTHER" id="PTHR10948:SF23">
    <property type="entry name" value="TRANSPOSASE INSI FOR INSERTION SEQUENCE ELEMENT IS30A-RELATED"/>
    <property type="match status" value="1"/>
</dbReference>